<protein>
    <submittedName>
        <fullName evidence="1">Uncharacterized protein</fullName>
    </submittedName>
</protein>
<gene>
    <name evidence="1" type="ORF">VP01_12302g1</name>
</gene>
<reference evidence="1 2" key="1">
    <citation type="submission" date="2015-08" db="EMBL/GenBank/DDBJ databases">
        <title>Next Generation Sequencing and Analysis of the Genome of Puccinia sorghi L Schw, the Causal Agent of Maize Common Rust.</title>
        <authorList>
            <person name="Rochi L."/>
            <person name="Burguener G."/>
            <person name="Darino M."/>
            <person name="Turjanski A."/>
            <person name="Kreff E."/>
            <person name="Dieguez M.J."/>
            <person name="Sacco F."/>
        </authorList>
    </citation>
    <scope>NUCLEOTIDE SEQUENCE [LARGE SCALE GENOMIC DNA]</scope>
    <source>
        <strain evidence="1 2">RO10H11247</strain>
    </source>
</reference>
<dbReference type="Proteomes" id="UP000037035">
    <property type="component" value="Unassembled WGS sequence"/>
</dbReference>
<accession>A0A0L6VPS7</accession>
<dbReference type="EMBL" id="LAVV01002558">
    <property type="protein sequence ID" value="KNZ62716.1"/>
    <property type="molecule type" value="Genomic_DNA"/>
</dbReference>
<evidence type="ECO:0000313" key="2">
    <source>
        <dbReference type="Proteomes" id="UP000037035"/>
    </source>
</evidence>
<evidence type="ECO:0000313" key="1">
    <source>
        <dbReference type="EMBL" id="KNZ62716.1"/>
    </source>
</evidence>
<dbReference type="AlphaFoldDB" id="A0A0L6VPS7"/>
<dbReference type="VEuPathDB" id="FungiDB:VP01_12302g1"/>
<comment type="caution">
    <text evidence="1">The sequence shown here is derived from an EMBL/GenBank/DDBJ whole genome shotgun (WGS) entry which is preliminary data.</text>
</comment>
<name>A0A0L6VPS7_9BASI</name>
<organism evidence="1 2">
    <name type="scientific">Puccinia sorghi</name>
    <dbReference type="NCBI Taxonomy" id="27349"/>
    <lineage>
        <taxon>Eukaryota</taxon>
        <taxon>Fungi</taxon>
        <taxon>Dikarya</taxon>
        <taxon>Basidiomycota</taxon>
        <taxon>Pucciniomycotina</taxon>
        <taxon>Pucciniomycetes</taxon>
        <taxon>Pucciniales</taxon>
        <taxon>Pucciniaceae</taxon>
        <taxon>Puccinia</taxon>
    </lineage>
</organism>
<keyword evidence="2" id="KW-1185">Reference proteome</keyword>
<dbReference type="OrthoDB" id="3248986at2759"/>
<proteinExistence type="predicted"/>
<sequence>MAKDIQTILKHLNMNPNFTSYVLCPKCYTLYLLETEKAQCLYQTTSQAPACGQDLIKP</sequence>